<evidence type="ECO:0000313" key="4">
    <source>
        <dbReference type="EMBL" id="KIN06542.1"/>
    </source>
</evidence>
<name>A0A0C3HWD0_OIDMZ</name>
<gene>
    <name evidence="4" type="ORF">OIDMADRAFT_142095</name>
</gene>
<dbReference type="PANTHER" id="PTHR13056:SF0">
    <property type="entry name" value="VACUOLAR FUSION PROTEIN CCZ1 HOMOLOG-RELATED"/>
    <property type="match status" value="1"/>
</dbReference>
<feature type="compositionally biased region" description="Low complexity" evidence="2">
    <location>
        <begin position="359"/>
        <end position="372"/>
    </location>
</feature>
<dbReference type="EMBL" id="KN832871">
    <property type="protein sequence ID" value="KIN06542.1"/>
    <property type="molecule type" value="Genomic_DNA"/>
</dbReference>
<evidence type="ECO:0000313" key="5">
    <source>
        <dbReference type="Proteomes" id="UP000054321"/>
    </source>
</evidence>
<dbReference type="AlphaFoldDB" id="A0A0C3HWD0"/>
<evidence type="ECO:0000256" key="2">
    <source>
        <dbReference type="SAM" id="MobiDB-lite"/>
    </source>
</evidence>
<feature type="compositionally biased region" description="Basic and acidic residues" evidence="2">
    <location>
        <begin position="270"/>
        <end position="287"/>
    </location>
</feature>
<dbReference type="STRING" id="913774.A0A0C3HWD0"/>
<accession>A0A0C3HWD0</accession>
<proteinExistence type="inferred from homology"/>
<dbReference type="GO" id="GO:0016192">
    <property type="term" value="P:vesicle-mediated transport"/>
    <property type="evidence" value="ECO:0007669"/>
    <property type="project" value="InterPro"/>
</dbReference>
<dbReference type="InParanoid" id="A0A0C3HWD0"/>
<protein>
    <recommendedName>
        <fullName evidence="3">CCZ1/INTU/HSP4 first Longin domain-containing protein</fullName>
    </recommendedName>
</protein>
<dbReference type="Pfam" id="PF19031">
    <property type="entry name" value="Intu_longin_1"/>
    <property type="match status" value="1"/>
</dbReference>
<feature type="region of interest" description="Disordered" evidence="2">
    <location>
        <begin position="719"/>
        <end position="750"/>
    </location>
</feature>
<reference evidence="4 5" key="1">
    <citation type="submission" date="2014-04" db="EMBL/GenBank/DDBJ databases">
        <authorList>
            <consortium name="DOE Joint Genome Institute"/>
            <person name="Kuo A."/>
            <person name="Martino E."/>
            <person name="Perotto S."/>
            <person name="Kohler A."/>
            <person name="Nagy L.G."/>
            <person name="Floudas D."/>
            <person name="Copeland A."/>
            <person name="Barry K.W."/>
            <person name="Cichocki N."/>
            <person name="Veneault-Fourrey C."/>
            <person name="LaButti K."/>
            <person name="Lindquist E.A."/>
            <person name="Lipzen A."/>
            <person name="Lundell T."/>
            <person name="Morin E."/>
            <person name="Murat C."/>
            <person name="Sun H."/>
            <person name="Tunlid A."/>
            <person name="Henrissat B."/>
            <person name="Grigoriev I.V."/>
            <person name="Hibbett D.S."/>
            <person name="Martin F."/>
            <person name="Nordberg H.P."/>
            <person name="Cantor M.N."/>
            <person name="Hua S.X."/>
        </authorList>
    </citation>
    <scope>NUCLEOTIDE SEQUENCE [LARGE SCALE GENOMIC DNA]</scope>
    <source>
        <strain evidence="4 5">Zn</strain>
    </source>
</reference>
<feature type="compositionally biased region" description="Polar residues" evidence="2">
    <location>
        <begin position="724"/>
        <end position="746"/>
    </location>
</feature>
<dbReference type="InterPro" id="IPR013176">
    <property type="entry name" value="Ccz1"/>
</dbReference>
<evidence type="ECO:0000259" key="3">
    <source>
        <dbReference type="Pfam" id="PF19031"/>
    </source>
</evidence>
<dbReference type="Proteomes" id="UP000054321">
    <property type="component" value="Unassembled WGS sequence"/>
</dbReference>
<dbReference type="HOGENOM" id="CLU_009628_0_0_1"/>
<dbReference type="OrthoDB" id="240546at2759"/>
<sequence length="808" mass="89175">MSDKAEPSQHIIPAHLGFLAIYNPSLGPSDETLENQIVYYFSSDSKGDRSTKRGTRDPQIHQDALREQKNEQLRQIGLAQGMVEFGRTFSDGKAIDTVDTVKSRVLIHELEPGWWILASINLTIVPGIPKPPAVKLTGAEELPKPEYSSREVKPAALLLRDLVRAHSIFLLHHTSSLSALFVQTKRSKFLSILGHYWDLFLSSWNVLLHGNPANDLYGGIKIAACGELGVGVGEEERGSGEREVLEGFVGRVDGLVDLVVSKFGSKGSLRETEKGVSEKETQRRVKPTEPWLGSGDDPTAEDGAIFLGTGALSRKSLRDISHWIEDLYRWGSQAYGIMDSPTSGRRSRTRSRPKQSELSPPTQQSSRQTSGGRSHEESREPSPAPMSTLPPTPMDEQDPANKQAPFGGGQPDVDSVGNKFVQYLKFGYGTHWSVGGTSSKAEEPKLTKADEPSEIVDGNAMMNSTESDSIPVPNQFVSSLDVTDDSRGHYLIGLLDDVEDEIDEDRINFNDDSRNQMLSLRTLTVELEDEDESLPEIDTSLDLRNTSNNITLSTVTDDQDLNRTKTLRVVVYVNKPFIFVLLFDIGARTLTFSSLYRSLHHQIGPLIKPLLNSTSFRASKPDIGANGRGDSITPIYDLVWDPKLLTITSTIPNIPNPYLTYSKSRKQFSWTRIEALNTHMHIINTRVTMVKGVEKERTGKTSRGWWVVWTRVPEVDSQRDVRTLQGTSRRTSTSEQGRPSAENSEPTGKEIILIRRASDNVGGKLSSRLMSGASSSGDVGWASGPGKLAQGIGIDTKRYIDSLLNLAG</sequence>
<organism evidence="4 5">
    <name type="scientific">Oidiodendron maius (strain Zn)</name>
    <dbReference type="NCBI Taxonomy" id="913774"/>
    <lineage>
        <taxon>Eukaryota</taxon>
        <taxon>Fungi</taxon>
        <taxon>Dikarya</taxon>
        <taxon>Ascomycota</taxon>
        <taxon>Pezizomycotina</taxon>
        <taxon>Leotiomycetes</taxon>
        <taxon>Leotiomycetes incertae sedis</taxon>
        <taxon>Myxotrichaceae</taxon>
        <taxon>Oidiodendron</taxon>
    </lineage>
</organism>
<evidence type="ECO:0000256" key="1">
    <source>
        <dbReference type="ARBA" id="ARBA00005352"/>
    </source>
</evidence>
<feature type="domain" description="CCZ1/INTU/HSP4 first Longin" evidence="3">
    <location>
        <begin position="18"/>
        <end position="124"/>
    </location>
</feature>
<comment type="similarity">
    <text evidence="1">Belongs to the CCZ1 family.</text>
</comment>
<dbReference type="PANTHER" id="PTHR13056">
    <property type="entry name" value="VACUOLAR FUSION PROTEIN CCZ1 HOMOLOG-RELATED"/>
    <property type="match status" value="1"/>
</dbReference>
<dbReference type="GO" id="GO:0035658">
    <property type="term" value="C:Mon1-Ccz1 complex"/>
    <property type="evidence" value="ECO:0007669"/>
    <property type="project" value="InterPro"/>
</dbReference>
<dbReference type="InterPro" id="IPR043987">
    <property type="entry name" value="CCZ1/INTU/HSP4_longin_1"/>
</dbReference>
<feature type="region of interest" description="Disordered" evidence="2">
    <location>
        <begin position="270"/>
        <end position="302"/>
    </location>
</feature>
<feature type="compositionally biased region" description="Pro residues" evidence="2">
    <location>
        <begin position="382"/>
        <end position="393"/>
    </location>
</feature>
<keyword evidence="5" id="KW-1185">Reference proteome</keyword>
<feature type="region of interest" description="Disordered" evidence="2">
    <location>
        <begin position="335"/>
        <end position="413"/>
    </location>
</feature>
<reference evidence="5" key="2">
    <citation type="submission" date="2015-01" db="EMBL/GenBank/DDBJ databases">
        <title>Evolutionary Origins and Diversification of the Mycorrhizal Mutualists.</title>
        <authorList>
            <consortium name="DOE Joint Genome Institute"/>
            <consortium name="Mycorrhizal Genomics Consortium"/>
            <person name="Kohler A."/>
            <person name="Kuo A."/>
            <person name="Nagy L.G."/>
            <person name="Floudas D."/>
            <person name="Copeland A."/>
            <person name="Barry K.W."/>
            <person name="Cichocki N."/>
            <person name="Veneault-Fourrey C."/>
            <person name="LaButti K."/>
            <person name="Lindquist E.A."/>
            <person name="Lipzen A."/>
            <person name="Lundell T."/>
            <person name="Morin E."/>
            <person name="Murat C."/>
            <person name="Riley R."/>
            <person name="Ohm R."/>
            <person name="Sun H."/>
            <person name="Tunlid A."/>
            <person name="Henrissat B."/>
            <person name="Grigoriev I.V."/>
            <person name="Hibbett D.S."/>
            <person name="Martin F."/>
        </authorList>
    </citation>
    <scope>NUCLEOTIDE SEQUENCE [LARGE SCALE GENOMIC DNA]</scope>
    <source>
        <strain evidence="5">Zn</strain>
    </source>
</reference>